<dbReference type="STRING" id="1271860.SAMN05216174_103180"/>
<gene>
    <name evidence="2" type="ORF">SAMN05216174_103180</name>
</gene>
<dbReference type="EMBL" id="FMZZ01000003">
    <property type="protein sequence ID" value="SDC62509.1"/>
    <property type="molecule type" value="Genomic_DNA"/>
</dbReference>
<dbReference type="RefSeq" id="WP_091449466.1">
    <property type="nucleotide sequence ID" value="NZ_FMZZ01000003.1"/>
</dbReference>
<keyword evidence="1" id="KW-0812">Transmembrane</keyword>
<organism evidence="2 3">
    <name type="scientific">Actinokineospora iranica</name>
    <dbReference type="NCBI Taxonomy" id="1271860"/>
    <lineage>
        <taxon>Bacteria</taxon>
        <taxon>Bacillati</taxon>
        <taxon>Actinomycetota</taxon>
        <taxon>Actinomycetes</taxon>
        <taxon>Pseudonocardiales</taxon>
        <taxon>Pseudonocardiaceae</taxon>
        <taxon>Actinokineospora</taxon>
    </lineage>
</organism>
<keyword evidence="1" id="KW-1133">Transmembrane helix</keyword>
<protein>
    <submittedName>
        <fullName evidence="2">Uncharacterized protein</fullName>
    </submittedName>
</protein>
<dbReference type="Proteomes" id="UP000199501">
    <property type="component" value="Unassembled WGS sequence"/>
</dbReference>
<proteinExistence type="predicted"/>
<accession>A0A1G6N3T7</accession>
<evidence type="ECO:0000313" key="2">
    <source>
        <dbReference type="EMBL" id="SDC62509.1"/>
    </source>
</evidence>
<name>A0A1G6N3T7_9PSEU</name>
<keyword evidence="3" id="KW-1185">Reference proteome</keyword>
<reference evidence="3" key="1">
    <citation type="submission" date="2016-10" db="EMBL/GenBank/DDBJ databases">
        <authorList>
            <person name="Varghese N."/>
            <person name="Submissions S."/>
        </authorList>
    </citation>
    <scope>NUCLEOTIDE SEQUENCE [LARGE SCALE GENOMIC DNA]</scope>
    <source>
        <strain evidence="3">IBRC-M 10403</strain>
    </source>
</reference>
<evidence type="ECO:0000313" key="3">
    <source>
        <dbReference type="Proteomes" id="UP000199501"/>
    </source>
</evidence>
<dbReference type="AlphaFoldDB" id="A0A1G6N3T7"/>
<dbReference type="OrthoDB" id="3700277at2"/>
<feature type="transmembrane region" description="Helical" evidence="1">
    <location>
        <begin position="42"/>
        <end position="60"/>
    </location>
</feature>
<sequence length="64" mass="6432">MADTKKFKGAFGIVSSVAAASSAANGLRTARQDNDKLALVNALGSILVAVTGLLIAARAFRGGK</sequence>
<keyword evidence="1" id="KW-0472">Membrane</keyword>
<evidence type="ECO:0000256" key="1">
    <source>
        <dbReference type="SAM" id="Phobius"/>
    </source>
</evidence>